<comment type="similarity">
    <text evidence="4 11">Belongs to the MoeA family.</text>
</comment>
<dbReference type="Pfam" id="PF00994">
    <property type="entry name" value="MoCF_biosynth"/>
    <property type="match status" value="1"/>
</dbReference>
<evidence type="ECO:0000313" key="14">
    <source>
        <dbReference type="Proteomes" id="UP000186132"/>
    </source>
</evidence>
<sequence>MADDDRLRTVDEHLAIVLDGIGSIDPIELTLLDAQGLLLAENVSADFPLPSFDNSAMDGYAVRAIDTRDAAEGDPTVLQVVGDVAAGARARSGMGPGLAMRIMTGAPIPAGADAVIPLEDTDRGLARVAVGRPVRTGECLRRAGEDLAAGAPALGAGAALGPQQLALLAALGRDRVTVRPRPRVTILSTGSELIEVGRTPSFGEVIDSNSYMIAAAARDAGADARRIGIVADDHSALLDALENQLLRADVLVTTGGVSMGAYDVVKEALSELGTVEFTKVAMQPGRPQGFGHLGNKVPIFCLPGNPVSSLVSFETFVRPAIRKLLGKRSLNRATVQATALEGATSTHGTRQYRRGVLHRESSGGYSVSFIGGPGSHLLASLALSNCLVVIDEEVTSVSAGEQVTVVPLLLSNR</sequence>
<evidence type="ECO:0000256" key="1">
    <source>
        <dbReference type="ARBA" id="ARBA00001946"/>
    </source>
</evidence>
<proteinExistence type="inferred from homology"/>
<keyword evidence="8 11" id="KW-0460">Magnesium</keyword>
<protein>
    <recommendedName>
        <fullName evidence="11">Molybdopterin molybdenumtransferase</fullName>
        <ecNumber evidence="11">2.10.1.1</ecNumber>
    </recommendedName>
</protein>
<dbReference type="CDD" id="cd00887">
    <property type="entry name" value="MoeA"/>
    <property type="match status" value="1"/>
</dbReference>
<keyword evidence="5 11" id="KW-0500">Molybdenum</keyword>
<dbReference type="Pfam" id="PF03454">
    <property type="entry name" value="MoeA_C"/>
    <property type="match status" value="1"/>
</dbReference>
<dbReference type="InterPro" id="IPR005111">
    <property type="entry name" value="MoeA_C_domain_IV"/>
</dbReference>
<dbReference type="GO" id="GO:0006777">
    <property type="term" value="P:Mo-molybdopterin cofactor biosynthetic process"/>
    <property type="evidence" value="ECO:0007669"/>
    <property type="project" value="UniProtKB-UniRule"/>
</dbReference>
<dbReference type="EMBL" id="FQVU01000007">
    <property type="protein sequence ID" value="SHH56701.1"/>
    <property type="molecule type" value="Genomic_DNA"/>
</dbReference>
<name>A0A1M5U1G9_9ACTN</name>
<dbReference type="STRING" id="1206085.SAMN05443575_4102"/>
<evidence type="ECO:0000256" key="5">
    <source>
        <dbReference type="ARBA" id="ARBA00022505"/>
    </source>
</evidence>
<dbReference type="PANTHER" id="PTHR10192">
    <property type="entry name" value="MOLYBDOPTERIN BIOSYNTHESIS PROTEIN"/>
    <property type="match status" value="1"/>
</dbReference>
<dbReference type="InterPro" id="IPR036688">
    <property type="entry name" value="MoeA_C_domain_IV_sf"/>
</dbReference>
<dbReference type="FunFam" id="2.170.190.11:FF:000001">
    <property type="entry name" value="Molybdopterin molybdenumtransferase"/>
    <property type="match status" value="1"/>
</dbReference>
<keyword evidence="7 11" id="KW-0479">Metal-binding</keyword>
<dbReference type="SUPFAM" id="SSF53218">
    <property type="entry name" value="Molybdenum cofactor biosynthesis proteins"/>
    <property type="match status" value="1"/>
</dbReference>
<keyword evidence="9 11" id="KW-0501">Molybdenum cofactor biosynthesis</keyword>
<keyword evidence="6 11" id="KW-0808">Transferase</keyword>
<gene>
    <name evidence="13" type="ORF">SAMN05443575_4102</name>
</gene>
<evidence type="ECO:0000256" key="7">
    <source>
        <dbReference type="ARBA" id="ARBA00022723"/>
    </source>
</evidence>
<dbReference type="SMART" id="SM00852">
    <property type="entry name" value="MoCF_biosynth"/>
    <property type="match status" value="1"/>
</dbReference>
<evidence type="ECO:0000256" key="10">
    <source>
        <dbReference type="ARBA" id="ARBA00047317"/>
    </source>
</evidence>
<dbReference type="InterPro" id="IPR001453">
    <property type="entry name" value="MoaB/Mog_dom"/>
</dbReference>
<keyword evidence="14" id="KW-1185">Reference proteome</keyword>
<dbReference type="SUPFAM" id="SSF63867">
    <property type="entry name" value="MoeA C-terminal domain-like"/>
    <property type="match status" value="1"/>
</dbReference>
<evidence type="ECO:0000259" key="12">
    <source>
        <dbReference type="SMART" id="SM00852"/>
    </source>
</evidence>
<dbReference type="InterPro" id="IPR005110">
    <property type="entry name" value="MoeA_linker/N"/>
</dbReference>
<dbReference type="Gene3D" id="2.170.190.11">
    <property type="entry name" value="Molybdopterin biosynthesis moea protein, domain 3"/>
    <property type="match status" value="1"/>
</dbReference>
<evidence type="ECO:0000256" key="2">
    <source>
        <dbReference type="ARBA" id="ARBA00002901"/>
    </source>
</evidence>
<dbReference type="InterPro" id="IPR036135">
    <property type="entry name" value="MoeA_linker/N_sf"/>
</dbReference>
<dbReference type="Gene3D" id="2.40.340.10">
    <property type="entry name" value="MoeA, C-terminal, domain IV"/>
    <property type="match status" value="1"/>
</dbReference>
<comment type="pathway">
    <text evidence="3 11">Cofactor biosynthesis; molybdopterin biosynthesis.</text>
</comment>
<dbReference type="InterPro" id="IPR038987">
    <property type="entry name" value="MoeA-like"/>
</dbReference>
<dbReference type="GO" id="GO:0046872">
    <property type="term" value="F:metal ion binding"/>
    <property type="evidence" value="ECO:0007669"/>
    <property type="project" value="UniProtKB-UniRule"/>
</dbReference>
<evidence type="ECO:0000256" key="6">
    <source>
        <dbReference type="ARBA" id="ARBA00022679"/>
    </source>
</evidence>
<dbReference type="SUPFAM" id="SSF63882">
    <property type="entry name" value="MoeA N-terminal region -like"/>
    <property type="match status" value="1"/>
</dbReference>
<dbReference type="UniPathway" id="UPA00344"/>
<dbReference type="PANTHER" id="PTHR10192:SF5">
    <property type="entry name" value="GEPHYRIN"/>
    <property type="match status" value="1"/>
</dbReference>
<evidence type="ECO:0000256" key="3">
    <source>
        <dbReference type="ARBA" id="ARBA00005046"/>
    </source>
</evidence>
<dbReference type="RefSeq" id="WP_073392296.1">
    <property type="nucleotide sequence ID" value="NZ_FQVU01000007.1"/>
</dbReference>
<dbReference type="GO" id="GO:0061599">
    <property type="term" value="F:molybdopterin molybdotransferase activity"/>
    <property type="evidence" value="ECO:0007669"/>
    <property type="project" value="UniProtKB-UniRule"/>
</dbReference>
<comment type="cofactor">
    <cofactor evidence="1 11">
        <name>Mg(2+)</name>
        <dbReference type="ChEBI" id="CHEBI:18420"/>
    </cofactor>
</comment>
<dbReference type="AlphaFoldDB" id="A0A1M5U1G9"/>
<evidence type="ECO:0000256" key="9">
    <source>
        <dbReference type="ARBA" id="ARBA00023150"/>
    </source>
</evidence>
<comment type="function">
    <text evidence="2 11">Catalyzes the insertion of molybdate into adenylated molybdopterin with the concomitant release of AMP.</text>
</comment>
<comment type="catalytic activity">
    <reaction evidence="10">
        <text>adenylyl-molybdopterin + molybdate = Mo-molybdopterin + AMP + H(+)</text>
        <dbReference type="Rhea" id="RHEA:35047"/>
        <dbReference type="ChEBI" id="CHEBI:15378"/>
        <dbReference type="ChEBI" id="CHEBI:36264"/>
        <dbReference type="ChEBI" id="CHEBI:62727"/>
        <dbReference type="ChEBI" id="CHEBI:71302"/>
        <dbReference type="ChEBI" id="CHEBI:456215"/>
        <dbReference type="EC" id="2.10.1.1"/>
    </reaction>
</comment>
<dbReference type="Gene3D" id="3.40.980.10">
    <property type="entry name" value="MoaB/Mog-like domain"/>
    <property type="match status" value="1"/>
</dbReference>
<dbReference type="InterPro" id="IPR036425">
    <property type="entry name" value="MoaB/Mog-like_dom_sf"/>
</dbReference>
<dbReference type="Pfam" id="PF03453">
    <property type="entry name" value="MoeA_N"/>
    <property type="match status" value="1"/>
</dbReference>
<dbReference type="GO" id="GO:0005829">
    <property type="term" value="C:cytosol"/>
    <property type="evidence" value="ECO:0007669"/>
    <property type="project" value="TreeGrafter"/>
</dbReference>
<dbReference type="EC" id="2.10.1.1" evidence="11"/>
<accession>A0A1M5U1G9</accession>
<organism evidence="13 14">
    <name type="scientific">Jatrophihabitans endophyticus</name>
    <dbReference type="NCBI Taxonomy" id="1206085"/>
    <lineage>
        <taxon>Bacteria</taxon>
        <taxon>Bacillati</taxon>
        <taxon>Actinomycetota</taxon>
        <taxon>Actinomycetes</taxon>
        <taxon>Jatrophihabitantales</taxon>
        <taxon>Jatrophihabitantaceae</taxon>
        <taxon>Jatrophihabitans</taxon>
    </lineage>
</organism>
<dbReference type="FunFam" id="3.40.980.10:FF:000004">
    <property type="entry name" value="Molybdopterin molybdenumtransferase"/>
    <property type="match status" value="1"/>
</dbReference>
<evidence type="ECO:0000256" key="11">
    <source>
        <dbReference type="RuleBase" id="RU365090"/>
    </source>
</evidence>
<evidence type="ECO:0000313" key="13">
    <source>
        <dbReference type="EMBL" id="SHH56701.1"/>
    </source>
</evidence>
<evidence type="ECO:0000256" key="4">
    <source>
        <dbReference type="ARBA" id="ARBA00010763"/>
    </source>
</evidence>
<evidence type="ECO:0000256" key="8">
    <source>
        <dbReference type="ARBA" id="ARBA00022842"/>
    </source>
</evidence>
<dbReference type="NCBIfam" id="TIGR00177">
    <property type="entry name" value="molyb_syn"/>
    <property type="match status" value="1"/>
</dbReference>
<reference evidence="14" key="1">
    <citation type="submission" date="2016-11" db="EMBL/GenBank/DDBJ databases">
        <authorList>
            <person name="Varghese N."/>
            <person name="Submissions S."/>
        </authorList>
    </citation>
    <scope>NUCLEOTIDE SEQUENCE [LARGE SCALE GENOMIC DNA]</scope>
    <source>
        <strain evidence="14">DSM 45627</strain>
    </source>
</reference>
<dbReference type="NCBIfam" id="NF045515">
    <property type="entry name" value="Glp_gephyrin"/>
    <property type="match status" value="1"/>
</dbReference>
<dbReference type="Proteomes" id="UP000186132">
    <property type="component" value="Unassembled WGS sequence"/>
</dbReference>
<dbReference type="Gene3D" id="3.90.105.10">
    <property type="entry name" value="Molybdopterin biosynthesis moea protein, domain 2"/>
    <property type="match status" value="1"/>
</dbReference>
<feature type="domain" description="MoaB/Mog" evidence="12">
    <location>
        <begin position="185"/>
        <end position="323"/>
    </location>
</feature>